<dbReference type="PATRIC" id="fig|81857.3.peg.430"/>
<keyword evidence="1" id="KW-0472">Membrane</keyword>
<evidence type="ECO:0000256" key="1">
    <source>
        <dbReference type="SAM" id="Phobius"/>
    </source>
</evidence>
<keyword evidence="1" id="KW-1133">Transmembrane helix</keyword>
<protein>
    <submittedName>
        <fullName evidence="2">Uncharacterized protein</fullName>
    </submittedName>
</protein>
<sequence length="78" mass="9227">MRMGTLFIGFNSLFALGSGVYLRKTRQPWYLMLVFPILFLGMVYWRYARYNYALVIAYLLMAYVAYGLAKPHEMQNNK</sequence>
<proteinExistence type="predicted"/>
<gene>
    <name evidence="2" type="ORF">IV38_GL000425</name>
    <name evidence="3" type="ORF">IV40_GL000243</name>
</gene>
<dbReference type="Proteomes" id="UP000051751">
    <property type="component" value="Unassembled WGS sequence"/>
</dbReference>
<keyword evidence="4" id="KW-1185">Reference proteome</keyword>
<feature type="transmembrane region" description="Helical" evidence="1">
    <location>
        <begin position="29"/>
        <end position="46"/>
    </location>
</feature>
<organism evidence="2 5">
    <name type="scientific">Lactobacillus selangorensis</name>
    <dbReference type="NCBI Taxonomy" id="81857"/>
    <lineage>
        <taxon>Bacteria</taxon>
        <taxon>Bacillati</taxon>
        <taxon>Bacillota</taxon>
        <taxon>Bacilli</taxon>
        <taxon>Lactobacillales</taxon>
        <taxon>Lactobacillaceae</taxon>
        <taxon>Lactobacillus</taxon>
    </lineage>
</organism>
<dbReference type="STRING" id="81857.IV38_GL000425"/>
<evidence type="ECO:0000313" key="4">
    <source>
        <dbReference type="Proteomes" id="UP000051645"/>
    </source>
</evidence>
<keyword evidence="1" id="KW-0812">Transmembrane</keyword>
<feature type="transmembrane region" description="Helical" evidence="1">
    <location>
        <begin position="52"/>
        <end position="69"/>
    </location>
</feature>
<evidence type="ECO:0000313" key="5">
    <source>
        <dbReference type="Proteomes" id="UP000051751"/>
    </source>
</evidence>
<accession>A0A0R2FX87</accession>
<dbReference type="EMBL" id="JQAT01000001">
    <property type="protein sequence ID" value="KRN29540.1"/>
    <property type="molecule type" value="Genomic_DNA"/>
</dbReference>
<comment type="caution">
    <text evidence="2">The sequence shown here is derived from an EMBL/GenBank/DDBJ whole genome shotgun (WGS) entry which is preliminary data.</text>
</comment>
<dbReference type="AlphaFoldDB" id="A0A0R2FX87"/>
<evidence type="ECO:0000313" key="3">
    <source>
        <dbReference type="EMBL" id="KRN33930.1"/>
    </source>
</evidence>
<name>A0A0R2FX87_9LACO</name>
<dbReference type="EMBL" id="JQAZ01000001">
    <property type="protein sequence ID" value="KRN33930.1"/>
    <property type="molecule type" value="Genomic_DNA"/>
</dbReference>
<evidence type="ECO:0000313" key="2">
    <source>
        <dbReference type="EMBL" id="KRN29540.1"/>
    </source>
</evidence>
<reference evidence="4 5" key="1">
    <citation type="journal article" date="2015" name="Genome Announc.">
        <title>Expanding the biotechnology potential of lactobacilli through comparative genomics of 213 strains and associated genera.</title>
        <authorList>
            <person name="Sun Z."/>
            <person name="Harris H.M."/>
            <person name="McCann A."/>
            <person name="Guo C."/>
            <person name="Argimon S."/>
            <person name="Zhang W."/>
            <person name="Yang X."/>
            <person name="Jeffery I.B."/>
            <person name="Cooney J.C."/>
            <person name="Kagawa T.F."/>
            <person name="Liu W."/>
            <person name="Song Y."/>
            <person name="Salvetti E."/>
            <person name="Wrobel A."/>
            <person name="Rasinkangas P."/>
            <person name="Parkhill J."/>
            <person name="Rea M.C."/>
            <person name="O'Sullivan O."/>
            <person name="Ritari J."/>
            <person name="Douillard F.P."/>
            <person name="Paul Ross R."/>
            <person name="Yang R."/>
            <person name="Briner A.E."/>
            <person name="Felis G.E."/>
            <person name="de Vos W.M."/>
            <person name="Barrangou R."/>
            <person name="Klaenhammer T.R."/>
            <person name="Caufield P.W."/>
            <person name="Cui Y."/>
            <person name="Zhang H."/>
            <person name="O'Toole P.W."/>
        </authorList>
    </citation>
    <scope>NUCLEOTIDE SEQUENCE [LARGE SCALE GENOMIC DNA]</scope>
    <source>
        <strain evidence="2 5">ATCC BAA-66</strain>
        <strain evidence="3 4">DSM 13344</strain>
    </source>
</reference>
<dbReference type="Proteomes" id="UP000051645">
    <property type="component" value="Unassembled WGS sequence"/>
</dbReference>
<feature type="transmembrane region" description="Helical" evidence="1">
    <location>
        <begin position="6"/>
        <end position="22"/>
    </location>
</feature>